<comment type="caution">
    <text evidence="4">The sequence shown here is derived from an EMBL/GenBank/DDBJ whole genome shotgun (WGS) entry which is preliminary data.</text>
</comment>
<evidence type="ECO:0000256" key="1">
    <source>
        <dbReference type="SAM" id="MobiDB-lite"/>
    </source>
</evidence>
<dbReference type="EMBL" id="BQNB010021384">
    <property type="protein sequence ID" value="GJU05862.1"/>
    <property type="molecule type" value="Genomic_DNA"/>
</dbReference>
<sequence length="285" mass="32293">MHDSLNSRSSTAPGARKPNVSNAKETRVDFQCMISRVLSLCSRRLSKKSVSLLARVVQFDTIVQFGTSLSSLAQSLIISLWLDPVDCHDYPSRGYLIPWTATTILVVDTTLYLVSIIFCIFFSDKEVNQAARDSDDTLVCCVENTVEDRIMDSGASFQATLFAKKSVRDVILKTSFGTSWTLKDVRYIPNLKRRLISVGQLDEEGYHVGFIDQQWKVTKGSLVVAHGNKYGSLYMVEDWWFEEAEESFLHNVREDKETVKRSYGKYNANLQEKCLKFDNGGEYSS</sequence>
<keyword evidence="5" id="KW-1185">Reference proteome</keyword>
<evidence type="ECO:0000256" key="2">
    <source>
        <dbReference type="SAM" id="Phobius"/>
    </source>
</evidence>
<feature type="transmembrane region" description="Helical" evidence="2">
    <location>
        <begin position="97"/>
        <end position="122"/>
    </location>
</feature>
<evidence type="ECO:0000313" key="4">
    <source>
        <dbReference type="EMBL" id="GJU05862.1"/>
    </source>
</evidence>
<name>A0ABQ5J050_9ASTR</name>
<feature type="compositionally biased region" description="Polar residues" evidence="1">
    <location>
        <begin position="1"/>
        <end position="12"/>
    </location>
</feature>
<reference evidence="4" key="1">
    <citation type="journal article" date="2022" name="Int. J. Mol. Sci.">
        <title>Draft Genome of Tanacetum Coccineum: Genomic Comparison of Closely Related Tanacetum-Family Plants.</title>
        <authorList>
            <person name="Yamashiro T."/>
            <person name="Shiraishi A."/>
            <person name="Nakayama K."/>
            <person name="Satake H."/>
        </authorList>
    </citation>
    <scope>NUCLEOTIDE SEQUENCE</scope>
</reference>
<proteinExistence type="predicted"/>
<evidence type="ECO:0000313" key="5">
    <source>
        <dbReference type="Proteomes" id="UP001151760"/>
    </source>
</evidence>
<organism evidence="4 5">
    <name type="scientific">Tanacetum coccineum</name>
    <dbReference type="NCBI Taxonomy" id="301880"/>
    <lineage>
        <taxon>Eukaryota</taxon>
        <taxon>Viridiplantae</taxon>
        <taxon>Streptophyta</taxon>
        <taxon>Embryophyta</taxon>
        <taxon>Tracheophyta</taxon>
        <taxon>Spermatophyta</taxon>
        <taxon>Magnoliopsida</taxon>
        <taxon>eudicotyledons</taxon>
        <taxon>Gunneridae</taxon>
        <taxon>Pentapetalae</taxon>
        <taxon>asterids</taxon>
        <taxon>campanulids</taxon>
        <taxon>Asterales</taxon>
        <taxon>Asteraceae</taxon>
        <taxon>Asteroideae</taxon>
        <taxon>Anthemideae</taxon>
        <taxon>Anthemidinae</taxon>
        <taxon>Tanacetum</taxon>
    </lineage>
</organism>
<accession>A0ABQ5J050</accession>
<feature type="domain" description="Retrovirus-related Pol polyprotein from transposon TNT 1-94-like beta-barrel" evidence="3">
    <location>
        <begin position="169"/>
        <end position="206"/>
    </location>
</feature>
<reference evidence="4" key="2">
    <citation type="submission" date="2022-01" db="EMBL/GenBank/DDBJ databases">
        <authorList>
            <person name="Yamashiro T."/>
            <person name="Shiraishi A."/>
            <person name="Satake H."/>
            <person name="Nakayama K."/>
        </authorList>
    </citation>
    <scope>NUCLEOTIDE SEQUENCE</scope>
</reference>
<keyword evidence="2" id="KW-0472">Membrane</keyword>
<keyword evidence="2" id="KW-0812">Transmembrane</keyword>
<dbReference type="Pfam" id="PF22936">
    <property type="entry name" value="Pol_BBD"/>
    <property type="match status" value="1"/>
</dbReference>
<evidence type="ECO:0000259" key="3">
    <source>
        <dbReference type="Pfam" id="PF22936"/>
    </source>
</evidence>
<feature type="region of interest" description="Disordered" evidence="1">
    <location>
        <begin position="1"/>
        <end position="21"/>
    </location>
</feature>
<keyword evidence="2" id="KW-1133">Transmembrane helix</keyword>
<gene>
    <name evidence="4" type="ORF">Tco_1122292</name>
</gene>
<dbReference type="InterPro" id="IPR054722">
    <property type="entry name" value="PolX-like_BBD"/>
</dbReference>
<protein>
    <submittedName>
        <fullName evidence="4">Retrovirus-related pol polyprotein from transposon TNT 1-94</fullName>
    </submittedName>
</protein>
<dbReference type="Proteomes" id="UP001151760">
    <property type="component" value="Unassembled WGS sequence"/>
</dbReference>